<dbReference type="PROSITE" id="PS51257">
    <property type="entry name" value="PROKAR_LIPOPROTEIN"/>
    <property type="match status" value="1"/>
</dbReference>
<dbReference type="Gene3D" id="3.60.60.10">
    <property type="entry name" value="Penicillin V Acylase, Chain A"/>
    <property type="match status" value="1"/>
</dbReference>
<evidence type="ECO:0000313" key="9">
    <source>
        <dbReference type="Proteomes" id="UP000236655"/>
    </source>
</evidence>
<name>A0A2I7N4C4_9NEIS</name>
<dbReference type="NCBIfam" id="NF033678">
    <property type="entry name" value="C69_fam_dipept"/>
    <property type="match status" value="1"/>
</dbReference>
<dbReference type="Proteomes" id="UP000236655">
    <property type="component" value="Chromosome"/>
</dbReference>
<evidence type="ECO:0000256" key="1">
    <source>
        <dbReference type="ARBA" id="ARBA00001670"/>
    </source>
</evidence>
<dbReference type="EMBL" id="CP024847">
    <property type="protein sequence ID" value="AUR51316.1"/>
    <property type="molecule type" value="Genomic_DNA"/>
</dbReference>
<dbReference type="InterPro" id="IPR005322">
    <property type="entry name" value="Peptidase_C69"/>
</dbReference>
<keyword evidence="7" id="KW-0732">Signal</keyword>
<dbReference type="KEGG" id="nba:CUN60_03035"/>
<organism evidence="8 9">
    <name type="scientific">Aquella oligotrophica</name>
    <dbReference type="NCBI Taxonomy" id="2067065"/>
    <lineage>
        <taxon>Bacteria</taxon>
        <taxon>Pseudomonadati</taxon>
        <taxon>Pseudomonadota</taxon>
        <taxon>Betaproteobacteria</taxon>
        <taxon>Neisseriales</taxon>
        <taxon>Neisseriaceae</taxon>
        <taxon>Aquella</taxon>
    </lineage>
</organism>
<dbReference type="PANTHER" id="PTHR12994:SF17">
    <property type="entry name" value="LD30995P"/>
    <property type="match status" value="1"/>
</dbReference>
<comment type="similarity">
    <text evidence="2 6">Belongs to the peptidase C69 family.</text>
</comment>
<keyword evidence="9" id="KW-1185">Reference proteome</keyword>
<feature type="chain" id="PRO_5014384775" description="Dipeptidase" evidence="7">
    <location>
        <begin position="21"/>
        <end position="489"/>
    </location>
</feature>
<evidence type="ECO:0000256" key="2">
    <source>
        <dbReference type="ARBA" id="ARBA00007225"/>
    </source>
</evidence>
<keyword evidence="3 6" id="KW-0645">Protease</keyword>
<accession>A0A2I7N4C4</accession>
<dbReference type="InterPro" id="IPR047804">
    <property type="entry name" value="C69_dipept_A-like"/>
</dbReference>
<evidence type="ECO:0000256" key="5">
    <source>
        <dbReference type="ARBA" id="ARBA00022997"/>
    </source>
</evidence>
<dbReference type="PANTHER" id="PTHR12994">
    <property type="entry name" value="SECERNIN"/>
    <property type="match status" value="1"/>
</dbReference>
<dbReference type="EC" id="3.4.-.-" evidence="6"/>
<dbReference type="AlphaFoldDB" id="A0A2I7N4C4"/>
<proteinExistence type="inferred from homology"/>
<evidence type="ECO:0000256" key="7">
    <source>
        <dbReference type="SAM" id="SignalP"/>
    </source>
</evidence>
<protein>
    <recommendedName>
        <fullName evidence="6">Dipeptidase</fullName>
        <ecNumber evidence="6">3.4.-.-</ecNumber>
    </recommendedName>
</protein>
<evidence type="ECO:0000256" key="3">
    <source>
        <dbReference type="ARBA" id="ARBA00022670"/>
    </source>
</evidence>
<dbReference type="GO" id="GO:0070004">
    <property type="term" value="F:cysteine-type exopeptidase activity"/>
    <property type="evidence" value="ECO:0007669"/>
    <property type="project" value="InterPro"/>
</dbReference>
<dbReference type="OrthoDB" id="5147328at2"/>
<evidence type="ECO:0000313" key="8">
    <source>
        <dbReference type="EMBL" id="AUR51316.1"/>
    </source>
</evidence>
<comment type="catalytic activity">
    <reaction evidence="1">
        <text>an L-aminoacyl-L-amino acid + H2O = 2 an L-alpha-amino acid</text>
        <dbReference type="Rhea" id="RHEA:48940"/>
        <dbReference type="ChEBI" id="CHEBI:15377"/>
        <dbReference type="ChEBI" id="CHEBI:59869"/>
        <dbReference type="ChEBI" id="CHEBI:77460"/>
        <dbReference type="EC" id="3.4.13.19"/>
    </reaction>
</comment>
<feature type="signal peptide" evidence="7">
    <location>
        <begin position="1"/>
        <end position="20"/>
    </location>
</feature>
<evidence type="ECO:0000256" key="6">
    <source>
        <dbReference type="RuleBase" id="RU364089"/>
    </source>
</evidence>
<sequence length="489" mass="54867">MKKIALLIAAITGTISSSYACTTILVGKNASSDGSILIARNEDGESGNAAVRFMYHPPRKTGYLYKNVEENQFTYQMPDNLMGYTGSPDWQTNNSTFEEAGFNDLGVGISATETIFSNPQTLKVDPYVESTGIVEEAIPTILLPQMKSAREGVLMLGQLIESYGSGEGFGIAFVDKDEAWYLENAGGHQWLAVRLPEDGYFVSANQSRLGTVDLSDTQNYLSSPNLISFAEQNGLYNPKKDGAFNFHKVYGQNNDNDKEYNYPRVKYLQNSFTKSTLNYPVKDGDFPVFLKPDHKLSVADVESALSSYYQGTEQDPYTSQNPKATKRPISVYRTQQSHVLQVRDNLPMPIANVEYLNLGMTATGIYVPFYQGATIPEEYKIATDKADNISAYWKFRRLQMLVMQNFPRYAPTVQQSYTLLSQQIADNQKQFEAEYVKLYAKHPKKAQKLLDDFTKNTLDAVYDVTDQLTNQILTDQSTNVGKLYEFHGA</sequence>
<keyword evidence="4 6" id="KW-0378">Hydrolase</keyword>
<dbReference type="GO" id="GO:0006508">
    <property type="term" value="P:proteolysis"/>
    <property type="evidence" value="ECO:0007669"/>
    <property type="project" value="UniProtKB-KW"/>
</dbReference>
<keyword evidence="5 6" id="KW-0224">Dipeptidase</keyword>
<evidence type="ECO:0000256" key="4">
    <source>
        <dbReference type="ARBA" id="ARBA00022801"/>
    </source>
</evidence>
<dbReference type="GO" id="GO:0016805">
    <property type="term" value="F:dipeptidase activity"/>
    <property type="evidence" value="ECO:0007669"/>
    <property type="project" value="UniProtKB-KW"/>
</dbReference>
<gene>
    <name evidence="8" type="ORF">CUN60_03035</name>
</gene>
<dbReference type="RefSeq" id="WP_102950616.1">
    <property type="nucleotide sequence ID" value="NZ_CP024847.1"/>
</dbReference>
<reference evidence="9" key="1">
    <citation type="submission" date="2017-11" db="EMBL/GenBank/DDBJ databases">
        <authorList>
            <person name="Chan K.G."/>
            <person name="Lee L.S."/>
        </authorList>
    </citation>
    <scope>NUCLEOTIDE SEQUENCE [LARGE SCALE GENOMIC DNA]</scope>
    <source>
        <strain evidence="9">DSM 100970</strain>
    </source>
</reference>
<dbReference type="Pfam" id="PF03577">
    <property type="entry name" value="Peptidase_C69"/>
    <property type="match status" value="1"/>
</dbReference>